<sequence length="56" mass="6218">MLIRGTAVVLIGLQDIRLAMAVPHVLICTGCSEAVFSQLTFVILQWLADPDTHRKR</sequence>
<name>A0A8T0HVU4_CERPU</name>
<keyword evidence="1" id="KW-0732">Signal</keyword>
<evidence type="ECO:0000256" key="1">
    <source>
        <dbReference type="SAM" id="SignalP"/>
    </source>
</evidence>
<reference evidence="2" key="1">
    <citation type="submission" date="2020-06" db="EMBL/GenBank/DDBJ databases">
        <title>WGS assembly of Ceratodon purpureus strain R40.</title>
        <authorList>
            <person name="Carey S.B."/>
            <person name="Jenkins J."/>
            <person name="Shu S."/>
            <person name="Lovell J.T."/>
            <person name="Sreedasyam A."/>
            <person name="Maumus F."/>
            <person name="Tiley G.P."/>
            <person name="Fernandez-Pozo N."/>
            <person name="Barry K."/>
            <person name="Chen C."/>
            <person name="Wang M."/>
            <person name="Lipzen A."/>
            <person name="Daum C."/>
            <person name="Saski C.A."/>
            <person name="Payton A.C."/>
            <person name="Mcbreen J.C."/>
            <person name="Conrad R.E."/>
            <person name="Kollar L.M."/>
            <person name="Olsson S."/>
            <person name="Huttunen S."/>
            <person name="Landis J.B."/>
            <person name="Wickett N.J."/>
            <person name="Johnson M.G."/>
            <person name="Rensing S.A."/>
            <person name="Grimwood J."/>
            <person name="Schmutz J."/>
            <person name="Mcdaniel S.F."/>
        </authorList>
    </citation>
    <scope>NUCLEOTIDE SEQUENCE</scope>
    <source>
        <strain evidence="2">R40</strain>
    </source>
</reference>
<feature type="chain" id="PRO_5035852758" evidence="1">
    <location>
        <begin position="22"/>
        <end position="56"/>
    </location>
</feature>
<comment type="caution">
    <text evidence="2">The sequence shown here is derived from an EMBL/GenBank/DDBJ whole genome shotgun (WGS) entry which is preliminary data.</text>
</comment>
<gene>
    <name evidence="2" type="ORF">KC19_VG277300</name>
</gene>
<dbReference type="Proteomes" id="UP000822688">
    <property type="component" value="Chromosome V"/>
</dbReference>
<dbReference type="AlphaFoldDB" id="A0A8T0HVU4"/>
<feature type="signal peptide" evidence="1">
    <location>
        <begin position="1"/>
        <end position="21"/>
    </location>
</feature>
<keyword evidence="3" id="KW-1185">Reference proteome</keyword>
<evidence type="ECO:0000313" key="3">
    <source>
        <dbReference type="Proteomes" id="UP000822688"/>
    </source>
</evidence>
<dbReference type="EMBL" id="CM026426">
    <property type="protein sequence ID" value="KAG0574623.1"/>
    <property type="molecule type" value="Genomic_DNA"/>
</dbReference>
<organism evidence="2 3">
    <name type="scientific">Ceratodon purpureus</name>
    <name type="common">Fire moss</name>
    <name type="synonym">Dicranum purpureum</name>
    <dbReference type="NCBI Taxonomy" id="3225"/>
    <lineage>
        <taxon>Eukaryota</taxon>
        <taxon>Viridiplantae</taxon>
        <taxon>Streptophyta</taxon>
        <taxon>Embryophyta</taxon>
        <taxon>Bryophyta</taxon>
        <taxon>Bryophytina</taxon>
        <taxon>Bryopsida</taxon>
        <taxon>Dicranidae</taxon>
        <taxon>Pseudoditrichales</taxon>
        <taxon>Ditrichaceae</taxon>
        <taxon>Ceratodon</taxon>
    </lineage>
</organism>
<proteinExistence type="predicted"/>
<protein>
    <submittedName>
        <fullName evidence="2">Uncharacterized protein</fullName>
    </submittedName>
</protein>
<accession>A0A8T0HVU4</accession>
<evidence type="ECO:0000313" key="2">
    <source>
        <dbReference type="EMBL" id="KAG0574623.1"/>
    </source>
</evidence>